<keyword evidence="2" id="KW-1277">Toxin-antitoxin system</keyword>
<dbReference type="PANTHER" id="PTHR35601">
    <property type="entry name" value="TOXIN RELE"/>
    <property type="match status" value="1"/>
</dbReference>
<sequence>MPWVIEFAASASRQLGKLGHNDAERVLQFLRTRIATADNARSIGKALRGPLGDFWRYRVGDIRLVCDIQDHRLVVLVLTVGRRDTVYKRP</sequence>
<dbReference type="AlphaFoldDB" id="A0A7W8G0E9"/>
<dbReference type="Proteomes" id="UP000521199">
    <property type="component" value="Unassembled WGS sequence"/>
</dbReference>
<dbReference type="Pfam" id="PF05016">
    <property type="entry name" value="ParE_toxin"/>
    <property type="match status" value="1"/>
</dbReference>
<organism evidence="3 4">
    <name type="scientific">Chiayiivirga flava</name>
    <dbReference type="NCBI Taxonomy" id="659595"/>
    <lineage>
        <taxon>Bacteria</taxon>
        <taxon>Pseudomonadati</taxon>
        <taxon>Pseudomonadota</taxon>
        <taxon>Gammaproteobacteria</taxon>
        <taxon>Lysobacterales</taxon>
        <taxon>Lysobacteraceae</taxon>
        <taxon>Chiayiivirga</taxon>
    </lineage>
</organism>
<proteinExistence type="inferred from homology"/>
<comment type="caution">
    <text evidence="3">The sequence shown here is derived from an EMBL/GenBank/DDBJ whole genome shotgun (WGS) entry which is preliminary data.</text>
</comment>
<dbReference type="PANTHER" id="PTHR35601:SF1">
    <property type="entry name" value="TOXIN RELE"/>
    <property type="match status" value="1"/>
</dbReference>
<dbReference type="RefSeq" id="WP_183960206.1">
    <property type="nucleotide sequence ID" value="NZ_JACHHP010000002.1"/>
</dbReference>
<protein>
    <submittedName>
        <fullName evidence="3">mRNA interferase RelE/StbE</fullName>
    </submittedName>
</protein>
<dbReference type="EMBL" id="JACHHP010000002">
    <property type="protein sequence ID" value="MBB5207668.1"/>
    <property type="molecule type" value="Genomic_DNA"/>
</dbReference>
<gene>
    <name evidence="3" type="ORF">HNQ52_001197</name>
</gene>
<evidence type="ECO:0000313" key="3">
    <source>
        <dbReference type="EMBL" id="MBB5207668.1"/>
    </source>
</evidence>
<evidence type="ECO:0000256" key="1">
    <source>
        <dbReference type="ARBA" id="ARBA00006226"/>
    </source>
</evidence>
<keyword evidence="4" id="KW-1185">Reference proteome</keyword>
<dbReference type="Gene3D" id="3.30.2310.20">
    <property type="entry name" value="RelE-like"/>
    <property type="match status" value="1"/>
</dbReference>
<evidence type="ECO:0000313" key="4">
    <source>
        <dbReference type="Proteomes" id="UP000521199"/>
    </source>
</evidence>
<accession>A0A7W8G0E9</accession>
<reference evidence="3 4" key="1">
    <citation type="submission" date="2020-08" db="EMBL/GenBank/DDBJ databases">
        <title>Genomic Encyclopedia of Type Strains, Phase IV (KMG-IV): sequencing the most valuable type-strain genomes for metagenomic binning, comparative biology and taxonomic classification.</title>
        <authorList>
            <person name="Goeker M."/>
        </authorList>
    </citation>
    <scope>NUCLEOTIDE SEQUENCE [LARGE SCALE GENOMIC DNA]</scope>
    <source>
        <strain evidence="3 4">DSM 24163</strain>
    </source>
</reference>
<evidence type="ECO:0000256" key="2">
    <source>
        <dbReference type="ARBA" id="ARBA00022649"/>
    </source>
</evidence>
<comment type="similarity">
    <text evidence="1">Belongs to the RelE toxin family.</text>
</comment>
<name>A0A7W8G0E9_9GAMM</name>
<dbReference type="SUPFAM" id="SSF143011">
    <property type="entry name" value="RelE-like"/>
    <property type="match status" value="1"/>
</dbReference>
<dbReference type="InterPro" id="IPR007712">
    <property type="entry name" value="RelE/ParE_toxin"/>
</dbReference>
<dbReference type="InterPro" id="IPR035093">
    <property type="entry name" value="RelE/ParE_toxin_dom_sf"/>
</dbReference>